<keyword evidence="3" id="KW-1185">Reference proteome</keyword>
<evidence type="ECO:0000313" key="3">
    <source>
        <dbReference type="Proteomes" id="UP000254771"/>
    </source>
</evidence>
<name>A0A370DLI4_9GAMM</name>
<reference evidence="2 3" key="1">
    <citation type="journal article" date="2018" name="ISME J.">
        <title>Endosymbiont genomes yield clues of tubeworm success.</title>
        <authorList>
            <person name="Li Y."/>
            <person name="Liles M.R."/>
            <person name="Halanych K.M."/>
        </authorList>
    </citation>
    <scope>NUCLEOTIDE SEQUENCE [LARGE SCALE GENOMIC DNA]</scope>
    <source>
        <strain evidence="2">A1462</strain>
    </source>
</reference>
<accession>A0A370DLI4</accession>
<feature type="transmembrane region" description="Helical" evidence="1">
    <location>
        <begin position="20"/>
        <end position="45"/>
    </location>
</feature>
<dbReference type="EMBL" id="QFXE01000012">
    <property type="protein sequence ID" value="RDH85775.1"/>
    <property type="molecule type" value="Genomic_DNA"/>
</dbReference>
<feature type="transmembrane region" description="Helical" evidence="1">
    <location>
        <begin position="107"/>
        <end position="123"/>
    </location>
</feature>
<dbReference type="Proteomes" id="UP000254771">
    <property type="component" value="Unassembled WGS sequence"/>
</dbReference>
<evidence type="ECO:0000256" key="1">
    <source>
        <dbReference type="SAM" id="Phobius"/>
    </source>
</evidence>
<dbReference type="Pfam" id="PF09991">
    <property type="entry name" value="DUF2232"/>
    <property type="match status" value="1"/>
</dbReference>
<sequence>MKGLASFVMRGSSQAVMVTTVLAMLSLILPLLGIVSAAVVGLVTLRQGAGAGLKISLFATIACGVMMGVAFGNPLPALGFLLLQWLPLCLLGVMLRSNRSLSLTTQTALAFGVLAIVAQYLMFGDPVAQWKEQLQPLAEQFEQAGLFDSTQSGDVVERMAGWMAGVIAAGIFLQLAFSLFLARWWQALLFNPGGFREEFHSFRLQKAFAVLGIPVLVVLLVPAEQTPELARYLGLLLMAILFLQGLAVAHGSLAGRSSGQLWLVGLYFLLIVLMPQFVMVLTTIGLMDIWVDFRVRFAKK</sequence>
<organism evidence="2 3">
    <name type="scientific">endosymbiont of Escarpia spicata</name>
    <dbReference type="NCBI Taxonomy" id="2200908"/>
    <lineage>
        <taxon>Bacteria</taxon>
        <taxon>Pseudomonadati</taxon>
        <taxon>Pseudomonadota</taxon>
        <taxon>Gammaproteobacteria</taxon>
        <taxon>sulfur-oxidizing symbionts</taxon>
    </lineage>
</organism>
<evidence type="ECO:0000313" key="2">
    <source>
        <dbReference type="EMBL" id="RDH85775.1"/>
    </source>
</evidence>
<feature type="transmembrane region" description="Helical" evidence="1">
    <location>
        <begin position="229"/>
        <end position="249"/>
    </location>
</feature>
<keyword evidence="1" id="KW-0472">Membrane</keyword>
<keyword evidence="1" id="KW-1133">Transmembrane helix</keyword>
<dbReference type="InterPro" id="IPR018710">
    <property type="entry name" value="DUF2232"/>
</dbReference>
<protein>
    <submittedName>
        <fullName evidence="2">DUF2232 domain-containing protein</fullName>
    </submittedName>
</protein>
<gene>
    <name evidence="2" type="ORF">DIZ78_09970</name>
</gene>
<keyword evidence="1" id="KW-0812">Transmembrane</keyword>
<proteinExistence type="predicted"/>
<dbReference type="AlphaFoldDB" id="A0A370DLI4"/>
<feature type="transmembrane region" description="Helical" evidence="1">
    <location>
        <begin position="162"/>
        <end position="185"/>
    </location>
</feature>
<feature type="transmembrane region" description="Helical" evidence="1">
    <location>
        <begin position="52"/>
        <end position="71"/>
    </location>
</feature>
<feature type="transmembrane region" description="Helical" evidence="1">
    <location>
        <begin position="206"/>
        <end position="223"/>
    </location>
</feature>
<feature type="transmembrane region" description="Helical" evidence="1">
    <location>
        <begin position="261"/>
        <end position="287"/>
    </location>
</feature>
<comment type="caution">
    <text evidence="2">The sequence shown here is derived from an EMBL/GenBank/DDBJ whole genome shotgun (WGS) entry which is preliminary data.</text>
</comment>
<feature type="transmembrane region" description="Helical" evidence="1">
    <location>
        <begin position="77"/>
        <end position="95"/>
    </location>
</feature>